<dbReference type="AlphaFoldDB" id="A0A139KY09"/>
<reference evidence="1 2" key="1">
    <citation type="journal article" date="2019" name="Nat. Med.">
        <title>A library of human gut bacterial isolates paired with longitudinal multiomics data enables mechanistic microbiome research.</title>
        <authorList>
            <person name="Poyet M."/>
            <person name="Groussin M."/>
            <person name="Gibbons S.M."/>
            <person name="Avila-Pacheco J."/>
            <person name="Jiang X."/>
            <person name="Kearney S.M."/>
            <person name="Perrotta A.R."/>
            <person name="Berdy B."/>
            <person name="Zhao S."/>
            <person name="Lieberman T.D."/>
            <person name="Swanson P.K."/>
            <person name="Smith M."/>
            <person name="Roesemann S."/>
            <person name="Alexander J.E."/>
            <person name="Rich S.A."/>
            <person name="Livny J."/>
            <person name="Vlamakis H."/>
            <person name="Clish C."/>
            <person name="Bullock K."/>
            <person name="Deik A."/>
            <person name="Scott J."/>
            <person name="Pierce K.A."/>
            <person name="Xavier R.J."/>
            <person name="Alm E.J."/>
        </authorList>
    </citation>
    <scope>NUCLEOTIDE SEQUENCE [LARGE SCALE GENOMIC DNA]</scope>
    <source>
        <strain evidence="1 2">BIOML-A160</strain>
    </source>
</reference>
<dbReference type="Proteomes" id="UP000365824">
    <property type="component" value="Unassembled WGS sequence"/>
</dbReference>
<organism evidence="1 2">
    <name type="scientific">Bacteroides ovatus</name>
    <dbReference type="NCBI Taxonomy" id="28116"/>
    <lineage>
        <taxon>Bacteria</taxon>
        <taxon>Pseudomonadati</taxon>
        <taxon>Bacteroidota</taxon>
        <taxon>Bacteroidia</taxon>
        <taxon>Bacteroidales</taxon>
        <taxon>Bacteroidaceae</taxon>
        <taxon>Bacteroides</taxon>
    </lineage>
</organism>
<comment type="caution">
    <text evidence="1">The sequence shown here is derived from an EMBL/GenBank/DDBJ whole genome shotgun (WGS) entry which is preliminary data.</text>
</comment>
<accession>A0A139KY09</accession>
<evidence type="ECO:0000313" key="1">
    <source>
        <dbReference type="EMBL" id="KAA3926566.1"/>
    </source>
</evidence>
<gene>
    <name evidence="1" type="ORF">F3F25_16845</name>
</gene>
<name>A0A139KY09_BACOV</name>
<sequence length="65" mass="7492">MIQVTIKNDRNENLEDATFSLSVENMPIKSAKVVAEKLPAMIQKAFRDYSDCKVGFNRDKKRDNE</sequence>
<proteinExistence type="predicted"/>
<dbReference type="EMBL" id="VWLB01000029">
    <property type="protein sequence ID" value="KAA3926566.1"/>
    <property type="molecule type" value="Genomic_DNA"/>
</dbReference>
<evidence type="ECO:0000313" key="2">
    <source>
        <dbReference type="Proteomes" id="UP000365824"/>
    </source>
</evidence>
<protein>
    <submittedName>
        <fullName evidence="1">Uncharacterized protein</fullName>
    </submittedName>
</protein>